<dbReference type="InterPro" id="IPR021787">
    <property type="entry name" value="DUF3352"/>
</dbReference>
<comment type="caution">
    <text evidence="1">The sequence shown here is derived from an EMBL/GenBank/DDBJ whole genome shotgun (WGS) entry which is preliminary data.</text>
</comment>
<reference evidence="1" key="1">
    <citation type="submission" date="2020-10" db="EMBL/GenBank/DDBJ databases">
        <authorList>
            <person name="Castelo-Branco R."/>
            <person name="Eusebio N."/>
            <person name="Adriana R."/>
            <person name="Vieira A."/>
            <person name="Brugerolle De Fraissinette N."/>
            <person name="Rezende De Castro R."/>
            <person name="Schneider M.P."/>
            <person name="Vasconcelos V."/>
            <person name="Leao P.N."/>
        </authorList>
    </citation>
    <scope>NUCLEOTIDE SEQUENCE</scope>
    <source>
        <strain evidence="1">LEGE 07310</strain>
    </source>
</reference>
<dbReference type="Pfam" id="PF11832">
    <property type="entry name" value="DUF3352"/>
    <property type="match status" value="1"/>
</dbReference>
<gene>
    <name evidence="1" type="ORF">IQ241_20285</name>
</gene>
<dbReference type="RefSeq" id="WP_193910732.1">
    <property type="nucleotide sequence ID" value="NZ_JADEXG010000061.1"/>
</dbReference>
<dbReference type="Proteomes" id="UP000636505">
    <property type="component" value="Unassembled WGS sequence"/>
</dbReference>
<accession>A0A8J7A9A0</accession>
<evidence type="ECO:0000313" key="1">
    <source>
        <dbReference type="EMBL" id="MBE9079607.1"/>
    </source>
</evidence>
<name>A0A8J7A9A0_9CYAN</name>
<protein>
    <submittedName>
        <fullName evidence="1">DUF3352 domain-containing protein</fullName>
    </submittedName>
</protein>
<dbReference type="AlphaFoldDB" id="A0A8J7A9A0"/>
<proteinExistence type="predicted"/>
<keyword evidence="2" id="KW-1185">Reference proteome</keyword>
<evidence type="ECO:0000313" key="2">
    <source>
        <dbReference type="Proteomes" id="UP000636505"/>
    </source>
</evidence>
<organism evidence="1 2">
    <name type="scientific">Vasconcelosia minhoensis LEGE 07310</name>
    <dbReference type="NCBI Taxonomy" id="915328"/>
    <lineage>
        <taxon>Bacteria</taxon>
        <taxon>Bacillati</taxon>
        <taxon>Cyanobacteriota</taxon>
        <taxon>Cyanophyceae</taxon>
        <taxon>Nodosilineales</taxon>
        <taxon>Cymatolegaceae</taxon>
        <taxon>Vasconcelosia</taxon>
        <taxon>Vasconcelosia minhoensis</taxon>
    </lineage>
</organism>
<dbReference type="EMBL" id="JADEXG010000061">
    <property type="protein sequence ID" value="MBE9079607.1"/>
    <property type="molecule type" value="Genomic_DNA"/>
</dbReference>
<sequence length="570" mass="61737">MAATAPIRIRFRIFLTALLVAVALLLGVGVSGFWQLIAQSPIALLQGAEQPSAVASVFVPRQSPIVLTLLTRPDRLLSLRQILTSPQQRRQAEAEAERLKRSLAVSTGLDYENDIQPWLGDEVTAAIVDLDLDRIPENGQQMGYLIVAAVRPGQSARPFLQLFWQRQALQGRPPVFAKLNGVQLIYSDVEQPGSAIATAAVGQQFVLFANNPQILRRSLSSAQSLPLSLADTPTQRQSLLQLSPNRIGLAQVRLKELLSLLGQDSLPSKETLPPDEPPVLNLGFSLTRLGLLADWILQPGRAQLPELPALREPVQALRYLPPDTAIAVGSRNLPPVLDSLNGLGIVPKLGSRLIAMGQQSMTELESGPDSARWSWITGEYALGLLPGERQPDWILIAEQTADSEAAIADLDRQALTQGYSVSTVALDQAGRSTARATAWTRLQTDRQNNQLDTEVLGLHARVGDYEIFATSLAALEQALTAPQASLLDSSAFLQATAALETPNNGYLYLNWPQLEPIATPLLPSLSLAKVVAQPLFEHLDGIALSRYSGGADQQQGGLFIRLVETVTERG</sequence>